<evidence type="ECO:0000256" key="2">
    <source>
        <dbReference type="SAM" id="SignalP"/>
    </source>
</evidence>
<dbReference type="AlphaFoldDB" id="A0A371YX95"/>
<feature type="region of interest" description="Disordered" evidence="1">
    <location>
        <begin position="50"/>
        <end position="110"/>
    </location>
</feature>
<protein>
    <submittedName>
        <fullName evidence="3">Uncharacterized protein</fullName>
    </submittedName>
</protein>
<gene>
    <name evidence="3" type="ORF">DY926_14505</name>
</gene>
<evidence type="ECO:0000256" key="1">
    <source>
        <dbReference type="SAM" id="MobiDB-lite"/>
    </source>
</evidence>
<name>A0A371YX95_9PROT</name>
<feature type="compositionally biased region" description="Basic and acidic residues" evidence="1">
    <location>
        <begin position="70"/>
        <end position="92"/>
    </location>
</feature>
<reference evidence="3 4" key="1">
    <citation type="submission" date="2018-08" db="EMBL/GenBank/DDBJ databases">
        <title>Komagataeibacter sp. AV 382.</title>
        <authorList>
            <person name="Skraban J."/>
            <person name="Trcek J."/>
        </authorList>
    </citation>
    <scope>NUCLEOTIDE SEQUENCE [LARGE SCALE GENOMIC DNA]</scope>
    <source>
        <strain evidence="3 4">AV 382</strain>
    </source>
</reference>
<proteinExistence type="predicted"/>
<organism evidence="3 4">
    <name type="scientific">Komagataeibacter melaceti</name>
    <dbReference type="NCBI Taxonomy" id="2766577"/>
    <lineage>
        <taxon>Bacteria</taxon>
        <taxon>Pseudomonadati</taxon>
        <taxon>Pseudomonadota</taxon>
        <taxon>Alphaproteobacteria</taxon>
        <taxon>Acetobacterales</taxon>
        <taxon>Acetobacteraceae</taxon>
        <taxon>Komagataeibacter</taxon>
    </lineage>
</organism>
<keyword evidence="4" id="KW-1185">Reference proteome</keyword>
<sequence>MAPVLGLILSCLSPAPAWAQQTPGGWNGSVVIPPAPSFPAGSTLPFAPATPHFAPLPTGGMPPAPTWPWESEHAPFPDTHPRETPPPDRYQRDWSAFRQQERRVFGNGTP</sequence>
<dbReference type="EMBL" id="QUWV01000149">
    <property type="protein sequence ID" value="RFD18867.1"/>
    <property type="molecule type" value="Genomic_DNA"/>
</dbReference>
<comment type="caution">
    <text evidence="3">The sequence shown here is derived from an EMBL/GenBank/DDBJ whole genome shotgun (WGS) entry which is preliminary data.</text>
</comment>
<evidence type="ECO:0000313" key="3">
    <source>
        <dbReference type="EMBL" id="RFD18867.1"/>
    </source>
</evidence>
<dbReference type="RefSeq" id="WP_116704013.1">
    <property type="nucleotide sequence ID" value="NZ_QUWV01000149.1"/>
</dbReference>
<evidence type="ECO:0000313" key="4">
    <source>
        <dbReference type="Proteomes" id="UP000262371"/>
    </source>
</evidence>
<feature type="signal peptide" evidence="2">
    <location>
        <begin position="1"/>
        <end position="19"/>
    </location>
</feature>
<feature type="chain" id="PRO_5016672074" evidence="2">
    <location>
        <begin position="20"/>
        <end position="110"/>
    </location>
</feature>
<dbReference type="Proteomes" id="UP000262371">
    <property type="component" value="Unassembled WGS sequence"/>
</dbReference>
<dbReference type="OrthoDB" id="7282187at2"/>
<accession>A0A371YX95</accession>
<keyword evidence="2" id="KW-0732">Signal</keyword>